<reference evidence="5" key="1">
    <citation type="journal article" date="2019" name="Int. J. Syst. Evol. Microbiol.">
        <title>The Global Catalogue of Microorganisms (GCM) 10K type strain sequencing project: providing services to taxonomists for standard genome sequencing and annotation.</title>
        <authorList>
            <consortium name="The Broad Institute Genomics Platform"/>
            <consortium name="The Broad Institute Genome Sequencing Center for Infectious Disease"/>
            <person name="Wu L."/>
            <person name="Ma J."/>
        </authorList>
    </citation>
    <scope>NUCLEOTIDE SEQUENCE [LARGE SCALE GENOMIC DNA]</scope>
    <source>
        <strain evidence="5">KCTC 42644</strain>
    </source>
</reference>
<dbReference type="Pfam" id="PF03061">
    <property type="entry name" value="4HBT"/>
    <property type="match status" value="1"/>
</dbReference>
<comment type="similarity">
    <text evidence="1">Belongs to the thioesterase PaaI family.</text>
</comment>
<evidence type="ECO:0000313" key="4">
    <source>
        <dbReference type="EMBL" id="MFC3711898.1"/>
    </source>
</evidence>
<keyword evidence="2 4" id="KW-0378">Hydrolase</keyword>
<feature type="domain" description="Thioesterase" evidence="3">
    <location>
        <begin position="49"/>
        <end position="122"/>
    </location>
</feature>
<comment type="caution">
    <text evidence="4">The sequence shown here is derived from an EMBL/GenBank/DDBJ whole genome shotgun (WGS) entry which is preliminary data.</text>
</comment>
<dbReference type="PANTHER" id="PTHR21660:SF1">
    <property type="entry name" value="ACYL-COENZYME A THIOESTERASE 13"/>
    <property type="match status" value="1"/>
</dbReference>
<gene>
    <name evidence="4" type="ORF">ACFOMD_04910</name>
</gene>
<dbReference type="GO" id="GO:0016787">
    <property type="term" value="F:hydrolase activity"/>
    <property type="evidence" value="ECO:0007669"/>
    <property type="project" value="UniProtKB-KW"/>
</dbReference>
<dbReference type="InterPro" id="IPR039298">
    <property type="entry name" value="ACOT13"/>
</dbReference>
<evidence type="ECO:0000256" key="2">
    <source>
        <dbReference type="ARBA" id="ARBA00022801"/>
    </source>
</evidence>
<dbReference type="CDD" id="cd03443">
    <property type="entry name" value="PaaI_thioesterase"/>
    <property type="match status" value="1"/>
</dbReference>
<dbReference type="Gene3D" id="3.10.129.10">
    <property type="entry name" value="Hotdog Thioesterase"/>
    <property type="match status" value="1"/>
</dbReference>
<dbReference type="EC" id="3.1.2.-" evidence="4"/>
<sequence length="152" mass="16840">MTDTPDGFFALPLDFGFIGVNGPLFARPMEDGRLKLGFRVEERHCNPMKIAHGGMMVTFADMQLPLGIRFQGDLPDTFLPTINLSVDFLGSAKLGAWVEGETQLLRRTRNLVFAQCLITADGEPAVRANGIFKIAGEMKFGGRKFAELFKRD</sequence>
<dbReference type="Proteomes" id="UP001595615">
    <property type="component" value="Unassembled WGS sequence"/>
</dbReference>
<keyword evidence="5" id="KW-1185">Reference proteome</keyword>
<dbReference type="PANTHER" id="PTHR21660">
    <property type="entry name" value="THIOESTERASE SUPERFAMILY MEMBER-RELATED"/>
    <property type="match status" value="1"/>
</dbReference>
<accession>A0ABV7X9K0</accession>
<dbReference type="InterPro" id="IPR006683">
    <property type="entry name" value="Thioestr_dom"/>
</dbReference>
<dbReference type="InterPro" id="IPR029069">
    <property type="entry name" value="HotDog_dom_sf"/>
</dbReference>
<evidence type="ECO:0000256" key="1">
    <source>
        <dbReference type="ARBA" id="ARBA00008324"/>
    </source>
</evidence>
<evidence type="ECO:0000313" key="5">
    <source>
        <dbReference type="Proteomes" id="UP001595615"/>
    </source>
</evidence>
<proteinExistence type="inferred from homology"/>
<name>A0ABV7X9K0_9SPHN</name>
<protein>
    <submittedName>
        <fullName evidence="4">PaaI family thioesterase</fullName>
        <ecNumber evidence="4">3.1.2.-</ecNumber>
    </submittedName>
</protein>
<organism evidence="4 5">
    <name type="scientific">Sphingoaurantiacus capsulatus</name>
    <dbReference type="NCBI Taxonomy" id="1771310"/>
    <lineage>
        <taxon>Bacteria</taxon>
        <taxon>Pseudomonadati</taxon>
        <taxon>Pseudomonadota</taxon>
        <taxon>Alphaproteobacteria</taxon>
        <taxon>Sphingomonadales</taxon>
        <taxon>Sphingosinicellaceae</taxon>
        <taxon>Sphingoaurantiacus</taxon>
    </lineage>
</organism>
<dbReference type="SUPFAM" id="SSF54637">
    <property type="entry name" value="Thioesterase/thiol ester dehydrase-isomerase"/>
    <property type="match status" value="1"/>
</dbReference>
<evidence type="ECO:0000259" key="3">
    <source>
        <dbReference type="Pfam" id="PF03061"/>
    </source>
</evidence>
<dbReference type="RefSeq" id="WP_380857709.1">
    <property type="nucleotide sequence ID" value="NZ_JBHRXV010000003.1"/>
</dbReference>
<dbReference type="EMBL" id="JBHRXV010000003">
    <property type="protein sequence ID" value="MFC3711898.1"/>
    <property type="molecule type" value="Genomic_DNA"/>
</dbReference>